<name>A0ABQ7KLA4_BRACM</name>
<proteinExistence type="predicted"/>
<reference evidence="1 2" key="1">
    <citation type="submission" date="2021-03" db="EMBL/GenBank/DDBJ databases">
        <authorList>
            <person name="King G.J."/>
            <person name="Bancroft I."/>
            <person name="Baten A."/>
            <person name="Bloomfield J."/>
            <person name="Borpatragohain P."/>
            <person name="He Z."/>
            <person name="Irish N."/>
            <person name="Irwin J."/>
            <person name="Liu K."/>
            <person name="Mauleon R.P."/>
            <person name="Moore J."/>
            <person name="Morris R."/>
            <person name="Ostergaard L."/>
            <person name="Wang B."/>
            <person name="Wells R."/>
        </authorList>
    </citation>
    <scope>NUCLEOTIDE SEQUENCE [LARGE SCALE GENOMIC DNA]</scope>
    <source>
        <strain evidence="1">R-o-18</strain>
        <tissue evidence="1">Leaf</tissue>
    </source>
</reference>
<gene>
    <name evidence="1" type="primary">A10p009290.1_BraROA</name>
    <name evidence="1" type="ORF">IGI04_039919</name>
</gene>
<protein>
    <submittedName>
        <fullName evidence="1">Uncharacterized protein</fullName>
    </submittedName>
</protein>
<dbReference type="Proteomes" id="UP000823674">
    <property type="component" value="Chromosome A10"/>
</dbReference>
<evidence type="ECO:0000313" key="1">
    <source>
        <dbReference type="EMBL" id="KAG5375323.1"/>
    </source>
</evidence>
<comment type="caution">
    <text evidence="1">The sequence shown here is derived from an EMBL/GenBank/DDBJ whole genome shotgun (WGS) entry which is preliminary data.</text>
</comment>
<keyword evidence="2" id="KW-1185">Reference proteome</keyword>
<organism evidence="1 2">
    <name type="scientific">Brassica rapa subsp. trilocularis</name>
    <dbReference type="NCBI Taxonomy" id="1813537"/>
    <lineage>
        <taxon>Eukaryota</taxon>
        <taxon>Viridiplantae</taxon>
        <taxon>Streptophyta</taxon>
        <taxon>Embryophyta</taxon>
        <taxon>Tracheophyta</taxon>
        <taxon>Spermatophyta</taxon>
        <taxon>Magnoliopsida</taxon>
        <taxon>eudicotyledons</taxon>
        <taxon>Gunneridae</taxon>
        <taxon>Pentapetalae</taxon>
        <taxon>rosids</taxon>
        <taxon>malvids</taxon>
        <taxon>Brassicales</taxon>
        <taxon>Brassicaceae</taxon>
        <taxon>Brassiceae</taxon>
        <taxon>Brassica</taxon>
    </lineage>
</organism>
<accession>A0ABQ7KLA4</accession>
<evidence type="ECO:0000313" key="2">
    <source>
        <dbReference type="Proteomes" id="UP000823674"/>
    </source>
</evidence>
<sequence>MICFCSFACARVRERGMSHQSRLMEDVSNAIVTVSTPPDVELYNRRVLWGKVYQLPDLFYTSSIFAKVRVTPLNPKLIAGYMDVYASGALYGIEGYKDVVLAAHRYRVCFMLELGLHSRETDGHEIRVLQFGIIAEFNPRSDPGRQFMRLEFQRFLMFQDWDIFEKKMTPFCPVFFDVEVILGFLLGIRDEFTSDLFFNLGRVLWDKVYQLPNLFYPSSILAKVRATALNPELV</sequence>
<dbReference type="EMBL" id="JADBGQ010000010">
    <property type="protein sequence ID" value="KAG5375323.1"/>
    <property type="molecule type" value="Genomic_DNA"/>
</dbReference>